<dbReference type="AlphaFoldDB" id="A0A1H6FAW6"/>
<protein>
    <recommendedName>
        <fullName evidence="3">Tetratricopeptide repeat protein</fullName>
    </recommendedName>
</protein>
<name>A0A1H6FAW6_9GAMM</name>
<keyword evidence="2" id="KW-1185">Reference proteome</keyword>
<evidence type="ECO:0008006" key="3">
    <source>
        <dbReference type="Google" id="ProtNLM"/>
    </source>
</evidence>
<gene>
    <name evidence="1" type="ORF">MBHS_02029</name>
</gene>
<organism evidence="1 2">
    <name type="scientific">Candidatus Venteria ishoeyi</name>
    <dbReference type="NCBI Taxonomy" id="1899563"/>
    <lineage>
        <taxon>Bacteria</taxon>
        <taxon>Pseudomonadati</taxon>
        <taxon>Pseudomonadota</taxon>
        <taxon>Gammaproteobacteria</taxon>
        <taxon>Thiotrichales</taxon>
        <taxon>Thiotrichaceae</taxon>
        <taxon>Venteria</taxon>
    </lineage>
</organism>
<dbReference type="RefSeq" id="WP_103920001.1">
    <property type="nucleotide sequence ID" value="NZ_FMSV02000440.1"/>
</dbReference>
<dbReference type="InterPro" id="IPR011990">
    <property type="entry name" value="TPR-like_helical_dom_sf"/>
</dbReference>
<accession>A0A1H6FAW6</accession>
<dbReference type="Proteomes" id="UP000236724">
    <property type="component" value="Unassembled WGS sequence"/>
</dbReference>
<evidence type="ECO:0000313" key="1">
    <source>
        <dbReference type="EMBL" id="SEH06174.1"/>
    </source>
</evidence>
<evidence type="ECO:0000313" key="2">
    <source>
        <dbReference type="Proteomes" id="UP000236724"/>
    </source>
</evidence>
<proteinExistence type="predicted"/>
<sequence length="135" mass="14937">MERCPICRARLKSDPVCPRCGSDLSQVLSSAAKALALRDQALLLVAQGETASALRLLQHSLLLKRDPMLVALQNFLLDKQLRQAVSAFKQQGYTEALSMTKQVLDIKKLPLALALQEMLFDKLNGAVQELDFSEN</sequence>
<dbReference type="SUPFAM" id="SSF48452">
    <property type="entry name" value="TPR-like"/>
    <property type="match status" value="1"/>
</dbReference>
<reference evidence="1 2" key="1">
    <citation type="submission" date="2016-10" db="EMBL/GenBank/DDBJ databases">
        <authorList>
            <person name="de Groot N.N."/>
        </authorList>
    </citation>
    <scope>NUCLEOTIDE SEQUENCE [LARGE SCALE GENOMIC DNA]</scope>
    <source>
        <strain evidence="1">MBHS1</strain>
    </source>
</reference>
<dbReference type="OrthoDB" id="5770924at2"/>
<dbReference type="EMBL" id="FMSV02000440">
    <property type="protein sequence ID" value="SEH06174.1"/>
    <property type="molecule type" value="Genomic_DNA"/>
</dbReference>